<dbReference type="CDD" id="cd01389">
    <property type="entry name" value="HMG-box_ROX1-like"/>
    <property type="match status" value="1"/>
</dbReference>
<dbReference type="GO" id="GO:0000978">
    <property type="term" value="F:RNA polymerase II cis-regulatory region sequence-specific DNA binding"/>
    <property type="evidence" value="ECO:0007669"/>
    <property type="project" value="TreeGrafter"/>
</dbReference>
<evidence type="ECO:0000256" key="1">
    <source>
        <dbReference type="ARBA" id="ARBA00023125"/>
    </source>
</evidence>
<keyword evidence="3" id="KW-0539">Nucleus</keyword>
<feature type="region of interest" description="Disordered" evidence="4">
    <location>
        <begin position="457"/>
        <end position="493"/>
    </location>
</feature>
<dbReference type="PANTHER" id="PTHR10270:SF161">
    <property type="entry name" value="SEX-DETERMINING REGION Y PROTEIN"/>
    <property type="match status" value="1"/>
</dbReference>
<dbReference type="EMBL" id="BPWL01000007">
    <property type="protein sequence ID" value="GJJ11910.1"/>
    <property type="molecule type" value="Genomic_DNA"/>
</dbReference>
<dbReference type="GO" id="GO:0005634">
    <property type="term" value="C:nucleus"/>
    <property type="evidence" value="ECO:0007669"/>
    <property type="project" value="UniProtKB-UniRule"/>
</dbReference>
<comment type="caution">
    <text evidence="6">The sequence shown here is derived from an EMBL/GenBank/DDBJ whole genome shotgun (WGS) entry which is preliminary data.</text>
</comment>
<feature type="compositionally biased region" description="Polar residues" evidence="4">
    <location>
        <begin position="7"/>
        <end position="18"/>
    </location>
</feature>
<feature type="compositionally biased region" description="Basic residues" evidence="4">
    <location>
        <begin position="149"/>
        <end position="159"/>
    </location>
</feature>
<feature type="compositionally biased region" description="Basic and acidic residues" evidence="4">
    <location>
        <begin position="540"/>
        <end position="553"/>
    </location>
</feature>
<dbReference type="SUPFAM" id="SSF47095">
    <property type="entry name" value="HMG-box"/>
    <property type="match status" value="1"/>
</dbReference>
<accession>A0AAV5AC34</accession>
<feature type="compositionally biased region" description="Low complexity" evidence="4">
    <location>
        <begin position="574"/>
        <end position="591"/>
    </location>
</feature>
<evidence type="ECO:0000256" key="3">
    <source>
        <dbReference type="PROSITE-ProRule" id="PRU00267"/>
    </source>
</evidence>
<dbReference type="Proteomes" id="UP001050691">
    <property type="component" value="Unassembled WGS sequence"/>
</dbReference>
<evidence type="ECO:0000313" key="7">
    <source>
        <dbReference type="Proteomes" id="UP001050691"/>
    </source>
</evidence>
<dbReference type="PROSITE" id="PS50118">
    <property type="entry name" value="HMG_BOX_2"/>
    <property type="match status" value="1"/>
</dbReference>
<evidence type="ECO:0000256" key="4">
    <source>
        <dbReference type="SAM" id="MobiDB-lite"/>
    </source>
</evidence>
<dbReference type="InterPro" id="IPR050140">
    <property type="entry name" value="SRY-related_HMG-box_TF-like"/>
</dbReference>
<dbReference type="GO" id="GO:0030154">
    <property type="term" value="P:cell differentiation"/>
    <property type="evidence" value="ECO:0007669"/>
    <property type="project" value="TreeGrafter"/>
</dbReference>
<gene>
    <name evidence="6" type="ORF">Clacol_006148</name>
</gene>
<proteinExistence type="predicted"/>
<dbReference type="Gene3D" id="1.10.30.10">
    <property type="entry name" value="High mobility group box domain"/>
    <property type="match status" value="1"/>
</dbReference>
<dbReference type="GO" id="GO:0000122">
    <property type="term" value="P:negative regulation of transcription by RNA polymerase II"/>
    <property type="evidence" value="ECO:0007669"/>
    <property type="project" value="TreeGrafter"/>
</dbReference>
<organism evidence="6 7">
    <name type="scientific">Clathrus columnatus</name>
    <dbReference type="NCBI Taxonomy" id="1419009"/>
    <lineage>
        <taxon>Eukaryota</taxon>
        <taxon>Fungi</taxon>
        <taxon>Dikarya</taxon>
        <taxon>Basidiomycota</taxon>
        <taxon>Agaricomycotina</taxon>
        <taxon>Agaricomycetes</taxon>
        <taxon>Phallomycetidae</taxon>
        <taxon>Phallales</taxon>
        <taxon>Clathraceae</taxon>
        <taxon>Clathrus</taxon>
    </lineage>
</organism>
<evidence type="ECO:0000256" key="2">
    <source>
        <dbReference type="ARBA" id="ARBA00023163"/>
    </source>
</evidence>
<feature type="domain" description="HMG box" evidence="5">
    <location>
        <begin position="74"/>
        <end position="147"/>
    </location>
</feature>
<keyword evidence="2" id="KW-0804">Transcription</keyword>
<feature type="compositionally biased region" description="Polar residues" evidence="4">
    <location>
        <begin position="477"/>
        <end position="493"/>
    </location>
</feature>
<sequence length="691" mass="77235">MTRTKSRTAGQLDSNVSLPPNELEGWTSQALPRRTSGRSIHKARFSVTRARRTYKPYPLFGSSTSKKKNEPNYIPRPPNKFILFRHYFTQDCMAAADSEDRGAGKSKYLSKASGEAWKALSEAEQNEWDDFSKELCRLHALRYPDYRYRPKRPNARSRTRSNEERQIEESSVTFHSSAENSPDPGFCSLVTNDDAAAAATVPIVNNTFPTVTLDSRFIQRKQSLRLSNWDDSVLYPQDLSLNSNFLLPPPFPYSNSSIPIPPHQGESSANLVTQQQQQSWNLDALQRRSSSAPIPLPNMNTTVLPPPSYNNDQGNIPGPSHYPHTYPSSRRLSYSGIRPGFTFQNMGSFMGSSSTQGQTALSGPPPQVQVINPEEPPHEIFGNYRITYPEVNVVERLLIINFQNNNNSNPNLQPWPNTTTNPAMFVSPIQEIPPTQHLNTSENNLVPPNWSFPHSPAKNVYNAPSPSPLPVGDHRGTSTNANNSGPTSSNFPSSPMLSFEEFVAINNKPGDLLDQVESIRFDVPAPAPAPQIQAFRQHKPTAEKQKDLPNLKEKKGKAKQMALGTPRQVRELRQQQPSRSTRTRRTVSPLPNNNTNINTHAASTPETVITHSQRPPTSVPFEDPVMEKVNDNSNNGGSHDANFIMNLDPALLSVTPEDPFIDFYANITRDDDVTDFDSTWDLFNEEAVIQK</sequence>
<feature type="compositionally biased region" description="Polar residues" evidence="4">
    <location>
        <begin position="169"/>
        <end position="180"/>
    </location>
</feature>
<dbReference type="PANTHER" id="PTHR10270">
    <property type="entry name" value="SOX TRANSCRIPTION FACTOR"/>
    <property type="match status" value="1"/>
</dbReference>
<reference evidence="6" key="1">
    <citation type="submission" date="2021-10" db="EMBL/GenBank/DDBJ databases">
        <title>De novo Genome Assembly of Clathrus columnatus (Basidiomycota, Fungi) Using Illumina and Nanopore Sequence Data.</title>
        <authorList>
            <person name="Ogiso-Tanaka E."/>
            <person name="Itagaki H."/>
            <person name="Hosoya T."/>
            <person name="Hosaka K."/>
        </authorList>
    </citation>
    <scope>NUCLEOTIDE SEQUENCE</scope>
    <source>
        <strain evidence="6">MO-923</strain>
    </source>
</reference>
<dbReference type="GO" id="GO:0001228">
    <property type="term" value="F:DNA-binding transcription activator activity, RNA polymerase II-specific"/>
    <property type="evidence" value="ECO:0007669"/>
    <property type="project" value="TreeGrafter"/>
</dbReference>
<feature type="DNA-binding region" description="HMG box" evidence="3">
    <location>
        <begin position="74"/>
        <end position="147"/>
    </location>
</feature>
<evidence type="ECO:0000259" key="5">
    <source>
        <dbReference type="PROSITE" id="PS50118"/>
    </source>
</evidence>
<dbReference type="InterPro" id="IPR036910">
    <property type="entry name" value="HMG_box_dom_sf"/>
</dbReference>
<keyword evidence="7" id="KW-1185">Reference proteome</keyword>
<feature type="region of interest" description="Disordered" evidence="4">
    <location>
        <begin position="1"/>
        <end position="38"/>
    </location>
</feature>
<dbReference type="InterPro" id="IPR009071">
    <property type="entry name" value="HMG_box_dom"/>
</dbReference>
<name>A0AAV5AC34_9AGAM</name>
<protein>
    <recommendedName>
        <fullName evidence="5">HMG box domain-containing protein</fullName>
    </recommendedName>
</protein>
<keyword evidence="1 3" id="KW-0238">DNA-binding</keyword>
<feature type="region of interest" description="Disordered" evidence="4">
    <location>
        <begin position="532"/>
        <end position="600"/>
    </location>
</feature>
<evidence type="ECO:0000313" key="6">
    <source>
        <dbReference type="EMBL" id="GJJ11910.1"/>
    </source>
</evidence>
<dbReference type="AlphaFoldDB" id="A0AAV5AC34"/>
<feature type="region of interest" description="Disordered" evidence="4">
    <location>
        <begin position="149"/>
        <end position="182"/>
    </location>
</feature>